<dbReference type="Gene3D" id="2.40.50.140">
    <property type="entry name" value="Nucleic acid-binding proteins"/>
    <property type="match status" value="2"/>
</dbReference>
<dbReference type="PANTHER" id="PTHR37296:SF1">
    <property type="entry name" value="CONSERVED VIRULENCE FACTOR B"/>
    <property type="match status" value="1"/>
</dbReference>
<dbReference type="InterPro" id="IPR012340">
    <property type="entry name" value="NA-bd_OB-fold"/>
</dbReference>
<dbReference type="InterPro" id="IPR040764">
    <property type="entry name" value="CvfB_WH"/>
</dbReference>
<dbReference type="RefSeq" id="WP_012062469.1">
    <property type="nucleotide sequence ID" value="NC_009633.1"/>
</dbReference>
<dbReference type="AlphaFoldDB" id="A6TML0"/>
<protein>
    <submittedName>
        <fullName evidence="3">RNA binding S1 domain protein</fullName>
    </submittedName>
</protein>
<evidence type="ECO:0000259" key="2">
    <source>
        <dbReference type="PROSITE" id="PS50126"/>
    </source>
</evidence>
<accession>A6TML0</accession>
<proteinExistence type="inferred from homology"/>
<dbReference type="STRING" id="293826.Amet_1220"/>
<name>A6TML0_ALKMQ</name>
<evidence type="ECO:0000313" key="4">
    <source>
        <dbReference type="Proteomes" id="UP000001572"/>
    </source>
</evidence>
<dbReference type="SMART" id="SM00316">
    <property type="entry name" value="S1"/>
    <property type="match status" value="2"/>
</dbReference>
<dbReference type="InterPro" id="IPR014464">
    <property type="entry name" value="CvfB_fam"/>
</dbReference>
<dbReference type="Pfam" id="PF17783">
    <property type="entry name" value="WHD_CvfB"/>
    <property type="match status" value="1"/>
</dbReference>
<dbReference type="EMBL" id="CP000724">
    <property type="protein sequence ID" value="ABR47428.1"/>
    <property type="molecule type" value="Genomic_DNA"/>
</dbReference>
<dbReference type="PROSITE" id="PS50126">
    <property type="entry name" value="S1"/>
    <property type="match status" value="1"/>
</dbReference>
<feature type="domain" description="S1 motif" evidence="2">
    <location>
        <begin position="140"/>
        <end position="201"/>
    </location>
</feature>
<dbReference type="PIRSF" id="PIRSF012524">
    <property type="entry name" value="YitL_S1"/>
    <property type="match status" value="1"/>
</dbReference>
<dbReference type="OrthoDB" id="9801597at2"/>
<dbReference type="InterPro" id="IPR003029">
    <property type="entry name" value="S1_domain"/>
</dbReference>
<dbReference type="Proteomes" id="UP000001572">
    <property type="component" value="Chromosome"/>
</dbReference>
<dbReference type="InterPro" id="IPR048587">
    <property type="entry name" value="CvfB_S1_3rd"/>
</dbReference>
<dbReference type="Pfam" id="PF13509">
    <property type="entry name" value="S1_2"/>
    <property type="match status" value="2"/>
</dbReference>
<organism evidence="3 4">
    <name type="scientific">Alkaliphilus metalliredigens (strain QYMF)</name>
    <dbReference type="NCBI Taxonomy" id="293826"/>
    <lineage>
        <taxon>Bacteria</taxon>
        <taxon>Bacillati</taxon>
        <taxon>Bacillota</taxon>
        <taxon>Clostridia</taxon>
        <taxon>Peptostreptococcales</taxon>
        <taxon>Natronincolaceae</taxon>
        <taxon>Alkaliphilus</taxon>
    </lineage>
</organism>
<dbReference type="InterPro" id="IPR039566">
    <property type="entry name" value="CvfB_S1_st"/>
</dbReference>
<dbReference type="HOGENOM" id="CLU_064885_0_1_9"/>
<dbReference type="Gene3D" id="1.10.10.10">
    <property type="entry name" value="Winged helix-like DNA-binding domain superfamily/Winged helix DNA-binding domain"/>
    <property type="match status" value="1"/>
</dbReference>
<keyword evidence="4" id="KW-1185">Reference proteome</keyword>
<evidence type="ECO:0000256" key="1">
    <source>
        <dbReference type="PIRNR" id="PIRNR012524"/>
    </source>
</evidence>
<dbReference type="Pfam" id="PF21543">
    <property type="entry name" value="CvfB_2nd"/>
    <property type="match status" value="1"/>
</dbReference>
<evidence type="ECO:0000313" key="3">
    <source>
        <dbReference type="EMBL" id="ABR47428.1"/>
    </source>
</evidence>
<dbReference type="GO" id="GO:0003676">
    <property type="term" value="F:nucleic acid binding"/>
    <property type="evidence" value="ECO:0007669"/>
    <property type="project" value="InterPro"/>
</dbReference>
<dbReference type="InterPro" id="IPR036388">
    <property type="entry name" value="WH-like_DNA-bd_sf"/>
</dbReference>
<dbReference type="eggNOG" id="COG2996">
    <property type="taxonomic scope" value="Bacteria"/>
</dbReference>
<sequence>MSVEIGVKQNLEITEIDSDGIHLGDVLLPAKETEEELSVGEMLEVFVYTAAKGELLASLSEPFGQVGELAYLKVTALTSFGAFLEWGIEKDLFLPMGEQTCDVKEESHYLVKIYLDRTNRLCATMRVDDYLQAHPSYTPGEMVKGTVYGENERIGVFIAIEDCYYGFVPNAERYKTYGIGDQDEFRVIRIREDGRVDLSNKQVAHKQMDDDSEMILQEAIKQGGNLYLNDKSDPEMIMKRLNISKNAFKRAIGRLIKEKKIEQNDKGIRVLDENNTLD</sequence>
<gene>
    <name evidence="3" type="ordered locus">Amet_1220</name>
</gene>
<comment type="similarity">
    <text evidence="1">Belongs to the CvfB family.</text>
</comment>
<reference evidence="4" key="1">
    <citation type="journal article" date="2016" name="Genome Announc.">
        <title>Complete genome sequence of Alkaliphilus metalliredigens strain QYMF, an alkaliphilic and metal-reducing bacterium isolated from borax-contaminated leachate ponds.</title>
        <authorList>
            <person name="Hwang C."/>
            <person name="Copeland A."/>
            <person name="Lucas S."/>
            <person name="Lapidus A."/>
            <person name="Barry K."/>
            <person name="Detter J.C."/>
            <person name="Glavina Del Rio T."/>
            <person name="Hammon N."/>
            <person name="Israni S."/>
            <person name="Dalin E."/>
            <person name="Tice H."/>
            <person name="Pitluck S."/>
            <person name="Chertkov O."/>
            <person name="Brettin T."/>
            <person name="Bruce D."/>
            <person name="Han C."/>
            <person name="Schmutz J."/>
            <person name="Larimer F."/>
            <person name="Land M.L."/>
            <person name="Hauser L."/>
            <person name="Kyrpides N."/>
            <person name="Mikhailova N."/>
            <person name="Ye Q."/>
            <person name="Zhou J."/>
            <person name="Richardson P."/>
            <person name="Fields M.W."/>
        </authorList>
    </citation>
    <scope>NUCLEOTIDE SEQUENCE [LARGE SCALE GENOMIC DNA]</scope>
    <source>
        <strain evidence="4">QYMF</strain>
    </source>
</reference>
<dbReference type="SUPFAM" id="SSF50249">
    <property type="entry name" value="Nucleic acid-binding proteins"/>
    <property type="match status" value="1"/>
</dbReference>
<dbReference type="KEGG" id="amt:Amet_1220"/>
<dbReference type="PANTHER" id="PTHR37296">
    <property type="entry name" value="CONSERVED VIRULENCE FACTOR B"/>
    <property type="match status" value="1"/>
</dbReference>